<evidence type="ECO:0000256" key="10">
    <source>
        <dbReference type="SAM" id="MobiDB-lite"/>
    </source>
</evidence>
<feature type="compositionally biased region" description="Polar residues" evidence="10">
    <location>
        <begin position="474"/>
        <end position="484"/>
    </location>
</feature>
<evidence type="ECO:0000256" key="1">
    <source>
        <dbReference type="ARBA" id="ARBA00007092"/>
    </source>
</evidence>
<dbReference type="SUPFAM" id="SSF56219">
    <property type="entry name" value="DNase I-like"/>
    <property type="match status" value="1"/>
</dbReference>
<dbReference type="CDD" id="cd09088">
    <property type="entry name" value="Ape2-like_AP-endo"/>
    <property type="match status" value="1"/>
</dbReference>
<evidence type="ECO:0000256" key="8">
    <source>
        <dbReference type="PROSITE-ProRule" id="PRU01343"/>
    </source>
</evidence>
<keyword evidence="3 8" id="KW-0863">Zinc-finger</keyword>
<dbReference type="EC" id="3.1.-.-" evidence="9"/>
<dbReference type="InterPro" id="IPR004808">
    <property type="entry name" value="AP_endonuc_1"/>
</dbReference>
<keyword evidence="7" id="KW-0539">Nucleus</keyword>
<proteinExistence type="inferred from homology"/>
<protein>
    <recommendedName>
        <fullName evidence="9">DNA-(apurinic or apyrimidinic site) endonuclease</fullName>
        <ecNumber evidence="9">3.1.-.-</ecNumber>
    </recommendedName>
</protein>
<sequence length="726" mass="81004">MRILTWNVNVLRTCLDYHPFSSMKKKNVEGLLDELGAQIYCFQEHKTVRSKLEKSMAVPGPYDGFWTFPRSKTGYSGVCTYVDSRYCVPLKAEEGITGLLLEDKSSTMKPPWKEEEKIGGYPEDIEEMNWLDEIDGKEFDPKRLDMEGRAVVCDFGLFVLFNLYCPNETNETRRPYKMNFLHCLQERVRMLRQAGREVIIVGDINIMRAPIDSGEGGIRTSAEQHYEHPARRILDNWIYPKGDMVDVVRESWPDRDDMFTCWNQKLDARSANYGSRIDLILCTPGLRPWIKGGDILNKVYGSDHCPVYIDLHESINHPEKGEIQLKDMLNPSNRTQSTAIIYPNDIPRNTPEPPRFATKFFDEFSGKQTTLKSFFGGGGGGGSSRKTKQDEDASTSPSLTPQPATPAIATTSIVPETIEDKSIKLQNNIPIIPSPVEESMSTPFSLARAAFDSIGAEETDSSQAHSTPRAVVGTPTQSTSSYHRSPSRENAIDMTQFEDEPISSPSNSIAGSSKVKQPVKAKSVKLINAKTATTSGQTKLSSFFSQPPQPTQTKRKSSPAQSPSIQPHSKSAKTSIPSPKPSPSRSPSASFSRQSIPPPSPSFDIGSQEGLTPQEDELIAQALLQAEQDRKAKNDSAKPVWGELFAKKLPPLCAVHQKPCKDFLVMKPGPNKGKRFWLCSLPVGAGYDTGRTKRPREDVNHKFRCDFFLWDSANSRKEKPNENKLS</sequence>
<dbReference type="GeneID" id="87959373"/>
<dbReference type="Gene3D" id="3.60.10.10">
    <property type="entry name" value="Endonuclease/exonuclease/phosphatase"/>
    <property type="match status" value="1"/>
</dbReference>
<evidence type="ECO:0000256" key="6">
    <source>
        <dbReference type="ARBA" id="ARBA00022842"/>
    </source>
</evidence>
<keyword evidence="9" id="KW-0234">DNA repair</keyword>
<dbReference type="InterPro" id="IPR005135">
    <property type="entry name" value="Endo/exonuclease/phosphatase"/>
</dbReference>
<dbReference type="InterPro" id="IPR010666">
    <property type="entry name" value="Znf_GRF"/>
</dbReference>
<keyword evidence="13" id="KW-1185">Reference proteome</keyword>
<evidence type="ECO:0000256" key="3">
    <source>
        <dbReference type="ARBA" id="ARBA00022771"/>
    </source>
</evidence>
<evidence type="ECO:0000256" key="2">
    <source>
        <dbReference type="ARBA" id="ARBA00022723"/>
    </source>
</evidence>
<evidence type="ECO:0000259" key="11">
    <source>
        <dbReference type="PROSITE" id="PS51999"/>
    </source>
</evidence>
<name>A0ABZ1D8M1_9TREE</name>
<dbReference type="PANTHER" id="PTHR22748:SF4">
    <property type="entry name" value="DNA-(APURINIC OR APYRIMIDINIC SITE) ENDONUCLEASE 2"/>
    <property type="match status" value="1"/>
</dbReference>
<dbReference type="PANTHER" id="PTHR22748">
    <property type="entry name" value="AP ENDONUCLEASE"/>
    <property type="match status" value="1"/>
</dbReference>
<dbReference type="Proteomes" id="UP001329825">
    <property type="component" value="Chromosome 10"/>
</dbReference>
<keyword evidence="4" id="KW-0378">Hydrolase</keyword>
<reference evidence="12 13" key="1">
    <citation type="submission" date="2024-01" db="EMBL/GenBank/DDBJ databases">
        <title>Comparative genomics of Cryptococcus and Kwoniella reveals pathogenesis evolution and contrasting modes of karyotype evolution via chromosome fusion or intercentromeric recombination.</title>
        <authorList>
            <person name="Coelho M.A."/>
            <person name="David-Palma M."/>
            <person name="Shea T."/>
            <person name="Bowers K."/>
            <person name="McGinley-Smith S."/>
            <person name="Mohammad A.W."/>
            <person name="Gnirke A."/>
            <person name="Yurkov A.M."/>
            <person name="Nowrousian M."/>
            <person name="Sun S."/>
            <person name="Cuomo C.A."/>
            <person name="Heitman J."/>
        </authorList>
    </citation>
    <scope>NUCLEOTIDE SEQUENCE [LARGE SCALE GENOMIC DNA]</scope>
    <source>
        <strain evidence="12">CBS 11374</strain>
    </source>
</reference>
<keyword evidence="6 9" id="KW-0460">Magnesium</keyword>
<feature type="region of interest" description="Disordered" evidence="10">
    <location>
        <begin position="535"/>
        <end position="609"/>
    </location>
</feature>
<keyword evidence="9" id="KW-0227">DNA damage</keyword>
<feature type="compositionally biased region" description="Polar residues" evidence="10">
    <location>
        <begin position="558"/>
        <end position="568"/>
    </location>
</feature>
<dbReference type="EMBL" id="CP141890">
    <property type="protein sequence ID" value="WRT70248.1"/>
    <property type="molecule type" value="Genomic_DNA"/>
</dbReference>
<organism evidence="12 13">
    <name type="scientific">Kwoniella shivajii</name>
    <dbReference type="NCBI Taxonomy" id="564305"/>
    <lineage>
        <taxon>Eukaryota</taxon>
        <taxon>Fungi</taxon>
        <taxon>Dikarya</taxon>
        <taxon>Basidiomycota</taxon>
        <taxon>Agaricomycotina</taxon>
        <taxon>Tremellomycetes</taxon>
        <taxon>Tremellales</taxon>
        <taxon>Cryptococcaceae</taxon>
        <taxon>Kwoniella</taxon>
    </lineage>
</organism>
<evidence type="ECO:0000313" key="13">
    <source>
        <dbReference type="Proteomes" id="UP001329825"/>
    </source>
</evidence>
<gene>
    <name evidence="12" type="ORF">IL334_007243</name>
</gene>
<evidence type="ECO:0000256" key="5">
    <source>
        <dbReference type="ARBA" id="ARBA00022833"/>
    </source>
</evidence>
<keyword evidence="2 9" id="KW-0479">Metal-binding</keyword>
<evidence type="ECO:0000256" key="4">
    <source>
        <dbReference type="ARBA" id="ARBA00022801"/>
    </source>
</evidence>
<dbReference type="InterPro" id="IPR036691">
    <property type="entry name" value="Endo/exonu/phosph_ase_sf"/>
</dbReference>
<dbReference type="RefSeq" id="XP_062794987.1">
    <property type="nucleotide sequence ID" value="XM_062938936.1"/>
</dbReference>
<feature type="compositionally biased region" description="Polar residues" evidence="10">
    <location>
        <begin position="535"/>
        <end position="546"/>
    </location>
</feature>
<feature type="region of interest" description="Disordered" evidence="10">
    <location>
        <begin position="373"/>
        <end position="407"/>
    </location>
</feature>
<dbReference type="PROSITE" id="PS51999">
    <property type="entry name" value="ZF_GRF"/>
    <property type="match status" value="1"/>
</dbReference>
<comment type="cofactor">
    <cofactor evidence="9">
        <name>Mg(2+)</name>
        <dbReference type="ChEBI" id="CHEBI:18420"/>
    </cofactor>
    <cofactor evidence="9">
        <name>Mn(2+)</name>
        <dbReference type="ChEBI" id="CHEBI:29035"/>
    </cofactor>
    <text evidence="9">Probably binds two magnesium or manganese ions per subunit.</text>
</comment>
<feature type="compositionally biased region" description="Low complexity" evidence="10">
    <location>
        <begin position="502"/>
        <end position="513"/>
    </location>
</feature>
<feature type="region of interest" description="Disordered" evidence="10">
    <location>
        <begin position="455"/>
        <end position="519"/>
    </location>
</feature>
<evidence type="ECO:0000256" key="9">
    <source>
        <dbReference type="RuleBase" id="RU362131"/>
    </source>
</evidence>
<comment type="similarity">
    <text evidence="1 9">Belongs to the DNA repair enzymes AP/ExoA family.</text>
</comment>
<dbReference type="Pfam" id="PF03372">
    <property type="entry name" value="Exo_endo_phos"/>
    <property type="match status" value="1"/>
</dbReference>
<keyword evidence="5" id="KW-0862">Zinc</keyword>
<dbReference type="NCBIfam" id="TIGR00633">
    <property type="entry name" value="xth"/>
    <property type="match status" value="1"/>
</dbReference>
<evidence type="ECO:0000313" key="12">
    <source>
        <dbReference type="EMBL" id="WRT70248.1"/>
    </source>
</evidence>
<accession>A0ABZ1D8M1</accession>
<feature type="compositionally biased region" description="Low complexity" evidence="10">
    <location>
        <begin position="585"/>
        <end position="595"/>
    </location>
</feature>
<feature type="domain" description="GRF-type" evidence="11">
    <location>
        <begin position="653"/>
        <end position="714"/>
    </location>
</feature>
<dbReference type="PROSITE" id="PS51435">
    <property type="entry name" value="AP_NUCLEASE_F1_4"/>
    <property type="match status" value="1"/>
</dbReference>
<evidence type="ECO:0000256" key="7">
    <source>
        <dbReference type="ARBA" id="ARBA00023242"/>
    </source>
</evidence>